<keyword evidence="9" id="KW-1185">Reference proteome</keyword>
<evidence type="ECO:0000256" key="3">
    <source>
        <dbReference type="ARBA" id="ARBA00022771"/>
    </source>
</evidence>
<dbReference type="EMBL" id="JBIYXZ010002071">
    <property type="protein sequence ID" value="KAL3063518.1"/>
    <property type="molecule type" value="Genomic_DNA"/>
</dbReference>
<protein>
    <recommendedName>
        <fullName evidence="7">HAT C-terminal dimerisation domain-containing protein</fullName>
    </recommendedName>
</protein>
<evidence type="ECO:0000256" key="1">
    <source>
        <dbReference type="ARBA" id="ARBA00004123"/>
    </source>
</evidence>
<dbReference type="Proteomes" id="UP001619887">
    <property type="component" value="Unassembled WGS sequence"/>
</dbReference>
<dbReference type="PANTHER" id="PTHR46481">
    <property type="entry name" value="ZINC FINGER BED DOMAIN-CONTAINING PROTEIN 4"/>
    <property type="match status" value="1"/>
</dbReference>
<dbReference type="AlphaFoldDB" id="A0ABD2HCK2"/>
<reference evidence="8 9" key="1">
    <citation type="journal article" date="2022" name="G3 (Bethesda)">
        <title>Evaluating Illumina-, Nanopore-, and PacBio-based genome assembly strategies with the bald notothen, Trematomus borchgrevinki.</title>
        <authorList>
            <person name="Rayamajhi N."/>
            <person name="Cheng C.C."/>
            <person name="Catchen J.M."/>
        </authorList>
    </citation>
    <scope>NUCLEOTIDE SEQUENCE [LARGE SCALE GENOMIC DNA]</scope>
    <source>
        <strain evidence="8">AGRC-2024</strain>
    </source>
</reference>
<dbReference type="PANTHER" id="PTHR46481:SF10">
    <property type="entry name" value="ZINC FINGER BED DOMAIN-CONTAINING PROTEIN 39"/>
    <property type="match status" value="1"/>
</dbReference>
<evidence type="ECO:0000256" key="2">
    <source>
        <dbReference type="ARBA" id="ARBA00022723"/>
    </source>
</evidence>
<evidence type="ECO:0000256" key="5">
    <source>
        <dbReference type="ARBA" id="ARBA00023242"/>
    </source>
</evidence>
<keyword evidence="2" id="KW-0479">Metal-binding</keyword>
<dbReference type="GO" id="GO:0005634">
    <property type="term" value="C:nucleus"/>
    <property type="evidence" value="ECO:0007669"/>
    <property type="project" value="UniProtKB-SubCell"/>
</dbReference>
<evidence type="ECO:0000313" key="8">
    <source>
        <dbReference type="EMBL" id="KAL3063518.1"/>
    </source>
</evidence>
<keyword evidence="4" id="KW-0862">Zinc</keyword>
<evidence type="ECO:0000256" key="6">
    <source>
        <dbReference type="SAM" id="MobiDB-lite"/>
    </source>
</evidence>
<evidence type="ECO:0000256" key="4">
    <source>
        <dbReference type="ARBA" id="ARBA00022833"/>
    </source>
</evidence>
<comment type="caution">
    <text evidence="8">The sequence shown here is derived from an EMBL/GenBank/DDBJ whole genome shotgun (WGS) entry which is preliminary data.</text>
</comment>
<dbReference type="InterPro" id="IPR012337">
    <property type="entry name" value="RNaseH-like_sf"/>
</dbReference>
<dbReference type="SUPFAM" id="SSF53098">
    <property type="entry name" value="Ribonuclease H-like"/>
    <property type="match status" value="1"/>
</dbReference>
<proteinExistence type="predicted"/>
<comment type="subcellular location">
    <subcellularLocation>
        <location evidence="1">Nucleus</location>
    </subcellularLocation>
</comment>
<dbReference type="GO" id="GO:0008270">
    <property type="term" value="F:zinc ion binding"/>
    <property type="evidence" value="ECO:0007669"/>
    <property type="project" value="UniProtKB-KW"/>
</dbReference>
<feature type="domain" description="HAT C-terminal dimerisation" evidence="7">
    <location>
        <begin position="145"/>
        <end position="214"/>
    </location>
</feature>
<dbReference type="InterPro" id="IPR052035">
    <property type="entry name" value="ZnF_BED_domain_contain"/>
</dbReference>
<feature type="region of interest" description="Disordered" evidence="6">
    <location>
        <begin position="79"/>
        <end position="121"/>
    </location>
</feature>
<dbReference type="Pfam" id="PF05699">
    <property type="entry name" value="Dimer_Tnp_hAT"/>
    <property type="match status" value="1"/>
</dbReference>
<name>A0ABD2HCK2_PAGBO</name>
<evidence type="ECO:0000259" key="7">
    <source>
        <dbReference type="Pfam" id="PF05699"/>
    </source>
</evidence>
<gene>
    <name evidence="8" type="ORF">OYC64_003147</name>
</gene>
<feature type="compositionally biased region" description="Polar residues" evidence="6">
    <location>
        <begin position="99"/>
        <end position="111"/>
    </location>
</feature>
<sequence length="216" mass="24067">MSIPGESRVVCEFKEAVATSLRKRIIPESDDTSAAANAGKKPVYIASALDPRHKHLRFVAQTLRSEIVKNLSEMFRRVPDRRTSATTNDTRVSGHEAEGTSTATESDSENQPARAAATTGADTRAVSLNTLFGEDYFTQDPDHNEVELYFNEPCIPPQENPLQWWRKNEGRYRKLSVLAKEYLAIPATSVPAERVFSTAGLIVNRLRTRLSPEHAI</sequence>
<reference evidence="8 9" key="2">
    <citation type="journal article" date="2024" name="G3 (Bethesda)">
        <title>The genome of the cryopelagic Antarctic bald notothen, Trematomus borchgrevinki.</title>
        <authorList>
            <person name="Rayamajhi N."/>
            <person name="Rivera-Colon A.G."/>
            <person name="Minhas B.F."/>
            <person name="Cheng C.C."/>
            <person name="Catchen J.M."/>
        </authorList>
    </citation>
    <scope>NUCLEOTIDE SEQUENCE [LARGE SCALE GENOMIC DNA]</scope>
    <source>
        <strain evidence="8">AGRC-2024</strain>
    </source>
</reference>
<keyword evidence="3" id="KW-0863">Zinc-finger</keyword>
<accession>A0ABD2HCK2</accession>
<evidence type="ECO:0000313" key="9">
    <source>
        <dbReference type="Proteomes" id="UP001619887"/>
    </source>
</evidence>
<keyword evidence="5" id="KW-0539">Nucleus</keyword>
<dbReference type="InterPro" id="IPR008906">
    <property type="entry name" value="HATC_C_dom"/>
</dbReference>
<organism evidence="8 9">
    <name type="scientific">Pagothenia borchgrevinki</name>
    <name type="common">Bald rockcod</name>
    <name type="synonym">Trematomus borchgrevinki</name>
    <dbReference type="NCBI Taxonomy" id="8213"/>
    <lineage>
        <taxon>Eukaryota</taxon>
        <taxon>Metazoa</taxon>
        <taxon>Chordata</taxon>
        <taxon>Craniata</taxon>
        <taxon>Vertebrata</taxon>
        <taxon>Euteleostomi</taxon>
        <taxon>Actinopterygii</taxon>
        <taxon>Neopterygii</taxon>
        <taxon>Teleostei</taxon>
        <taxon>Neoteleostei</taxon>
        <taxon>Acanthomorphata</taxon>
        <taxon>Eupercaria</taxon>
        <taxon>Perciformes</taxon>
        <taxon>Notothenioidei</taxon>
        <taxon>Nototheniidae</taxon>
        <taxon>Pagothenia</taxon>
    </lineage>
</organism>